<dbReference type="SMART" id="SM00248">
    <property type="entry name" value="ANK"/>
    <property type="match status" value="6"/>
</dbReference>
<feature type="region of interest" description="Disordered" evidence="4">
    <location>
        <begin position="205"/>
        <end position="228"/>
    </location>
</feature>
<dbReference type="GO" id="GO:0085020">
    <property type="term" value="P:protein K6-linked ubiquitination"/>
    <property type="evidence" value="ECO:0007669"/>
    <property type="project" value="TreeGrafter"/>
</dbReference>
<feature type="repeat" description="ANK" evidence="3">
    <location>
        <begin position="137"/>
        <end position="169"/>
    </location>
</feature>
<evidence type="ECO:0000256" key="3">
    <source>
        <dbReference type="PROSITE-ProRule" id="PRU00023"/>
    </source>
</evidence>
<evidence type="ECO:0000256" key="1">
    <source>
        <dbReference type="ARBA" id="ARBA00022737"/>
    </source>
</evidence>
<dbReference type="PROSITE" id="PS50088">
    <property type="entry name" value="ANK_REPEAT"/>
    <property type="match status" value="5"/>
</dbReference>
<evidence type="ECO:0000256" key="4">
    <source>
        <dbReference type="SAM" id="MobiDB-lite"/>
    </source>
</evidence>
<feature type="compositionally biased region" description="Polar residues" evidence="4">
    <location>
        <begin position="214"/>
        <end position="228"/>
    </location>
</feature>
<evidence type="ECO:0000313" key="5">
    <source>
        <dbReference type="EMBL" id="EET90084.1"/>
    </source>
</evidence>
<sequence length="228" mass="24607">MPIFTDMLEERLNAKLVRAAANGNINTVKELLEDGADANAKTRDGRTALLMAIPGGHLNIVELLVKNGADVNKQGKDGSTAVMLSVQNLYLDILKFLVAHGAKVDVRALLWAADSGLLNYVEYLVEAGADVNARDPSGRTALLLTAMKGDLSIVKYLVAHGADQTMTDYNGITAAILARENGHENIAAYLDSLMQKDAKEINSDARGTVREASSKNQLKTEFSNVLRR</sequence>
<dbReference type="PROSITE" id="PS50297">
    <property type="entry name" value="ANK_REP_REGION"/>
    <property type="match status" value="4"/>
</dbReference>
<dbReference type="PANTHER" id="PTHR24171">
    <property type="entry name" value="ANKYRIN REPEAT DOMAIN-CONTAINING PROTEIN 39-RELATED"/>
    <property type="match status" value="1"/>
</dbReference>
<keyword evidence="2 3" id="KW-0040">ANK repeat</keyword>
<dbReference type="AlphaFoldDB" id="C7DHI2"/>
<dbReference type="InterPro" id="IPR002110">
    <property type="entry name" value="Ankyrin_rpt"/>
</dbReference>
<dbReference type="SUPFAM" id="SSF48403">
    <property type="entry name" value="Ankyrin repeat"/>
    <property type="match status" value="1"/>
</dbReference>
<reference evidence="5 6" key="2">
    <citation type="journal article" date="2010" name="Proc. Natl. Acad. Sci. U.S.A.">
        <title>Enigmatic, ultrasmall, uncultivated Archaea.</title>
        <authorList>
            <person name="Baker B.J."/>
            <person name="Comolli L.R."/>
            <person name="Dick G.J."/>
            <person name="Hauser L.J."/>
            <person name="Hyatt D."/>
            <person name="Dill B.D."/>
            <person name="Land M.L."/>
            <person name="Verberkmoes N.C."/>
            <person name="Hettich R.L."/>
            <person name="Banfield J.F."/>
        </authorList>
    </citation>
    <scope>NUCLEOTIDE SEQUENCE [LARGE SCALE GENOMIC DNA]</scope>
    <source>
        <strain evidence="5">ARMAN-2</strain>
    </source>
</reference>
<accession>C7DHI2</accession>
<feature type="repeat" description="ANK" evidence="3">
    <location>
        <begin position="77"/>
        <end position="109"/>
    </location>
</feature>
<dbReference type="PANTHER" id="PTHR24171:SF8">
    <property type="entry name" value="BRCA1-ASSOCIATED RING DOMAIN PROTEIN 1"/>
    <property type="match status" value="1"/>
</dbReference>
<feature type="repeat" description="ANK" evidence="3">
    <location>
        <begin position="44"/>
        <end position="76"/>
    </location>
</feature>
<dbReference type="Gene3D" id="1.25.40.20">
    <property type="entry name" value="Ankyrin repeat-containing domain"/>
    <property type="match status" value="2"/>
</dbReference>
<dbReference type="EMBL" id="GG697240">
    <property type="protein sequence ID" value="EET90084.1"/>
    <property type="molecule type" value="Genomic_DNA"/>
</dbReference>
<evidence type="ECO:0000256" key="2">
    <source>
        <dbReference type="ARBA" id="ARBA00023043"/>
    </source>
</evidence>
<proteinExistence type="predicted"/>
<reference evidence="5 6" key="1">
    <citation type="journal article" date="2009" name="Genome Biol.">
        <title>Community-wide analysis of microbial genome sequence signatures.</title>
        <authorList>
            <person name="Dick G.J."/>
            <person name="Andersson A.F."/>
            <person name="Baker B.J."/>
            <person name="Simmons S.L."/>
            <person name="Thomas B.C."/>
            <person name="Yelton A.P."/>
            <person name="Banfield J.F."/>
        </authorList>
    </citation>
    <scope>NUCLEOTIDE SEQUENCE [LARGE SCALE GENOMIC DNA]</scope>
    <source>
        <strain evidence="5">ARMAN-2</strain>
    </source>
</reference>
<keyword evidence="1" id="KW-0677">Repeat</keyword>
<name>C7DHI2_MICA2</name>
<organism evidence="5 6">
    <name type="scientific">Candidatus Micrarchaeum acidiphilum ARMAN-2</name>
    <dbReference type="NCBI Taxonomy" id="425595"/>
    <lineage>
        <taxon>Archaea</taxon>
        <taxon>Candidatus Micrarchaeota</taxon>
        <taxon>Candidatus Micrarchaeia</taxon>
        <taxon>Candidatus Micrarchaeales</taxon>
        <taxon>Candidatus Micrarchaeaceae</taxon>
        <taxon>Candidatus Micrarchaeum</taxon>
    </lineage>
</organism>
<dbReference type="PRINTS" id="PR01415">
    <property type="entry name" value="ANKYRIN"/>
</dbReference>
<keyword evidence="6" id="KW-1185">Reference proteome</keyword>
<gene>
    <name evidence="5" type="ORF">UNLARM2_0525</name>
</gene>
<protein>
    <submittedName>
        <fullName evidence="5">Ankyrin repeat protein</fullName>
    </submittedName>
</protein>
<feature type="repeat" description="ANK" evidence="3">
    <location>
        <begin position="11"/>
        <end position="43"/>
    </location>
</feature>
<dbReference type="Proteomes" id="UP000332487">
    <property type="component" value="Unassembled WGS sequence"/>
</dbReference>
<evidence type="ECO:0000313" key="6">
    <source>
        <dbReference type="Proteomes" id="UP000332487"/>
    </source>
</evidence>
<feature type="repeat" description="ANK" evidence="3">
    <location>
        <begin position="104"/>
        <end position="136"/>
    </location>
</feature>
<dbReference type="InterPro" id="IPR036770">
    <property type="entry name" value="Ankyrin_rpt-contain_sf"/>
</dbReference>
<dbReference type="GO" id="GO:0004842">
    <property type="term" value="F:ubiquitin-protein transferase activity"/>
    <property type="evidence" value="ECO:0007669"/>
    <property type="project" value="TreeGrafter"/>
</dbReference>
<dbReference type="Pfam" id="PF12796">
    <property type="entry name" value="Ank_2"/>
    <property type="match status" value="2"/>
</dbReference>